<protein>
    <submittedName>
        <fullName evidence="1">Uncharacterized protein</fullName>
    </submittedName>
</protein>
<proteinExistence type="predicted"/>
<gene>
    <name evidence="1" type="ORF">M104_1866</name>
</gene>
<sequence length="42" mass="5307">MWRFFRKPERLGFGICPHRAVTLLKFVIEIHYFRELKKGYHW</sequence>
<dbReference type="AlphaFoldDB" id="A0AAN4N1V2"/>
<dbReference type="EMBL" id="JGEA01000020">
    <property type="protein sequence ID" value="EYA14876.1"/>
    <property type="molecule type" value="Genomic_DNA"/>
</dbReference>
<name>A0AAN4N1V2_BACFG</name>
<evidence type="ECO:0000313" key="2">
    <source>
        <dbReference type="Proteomes" id="UP000022433"/>
    </source>
</evidence>
<comment type="caution">
    <text evidence="1">The sequence shown here is derived from an EMBL/GenBank/DDBJ whole genome shotgun (WGS) entry which is preliminary data.</text>
</comment>
<dbReference type="Proteomes" id="UP000022433">
    <property type="component" value="Unassembled WGS sequence"/>
</dbReference>
<accession>A0AAN4N1V2</accession>
<evidence type="ECO:0000313" key="1">
    <source>
        <dbReference type="EMBL" id="EYA14876.1"/>
    </source>
</evidence>
<organism evidence="1 2">
    <name type="scientific">Bacteroides fragilis str. 1007-1-F #10</name>
    <dbReference type="NCBI Taxonomy" id="1339295"/>
    <lineage>
        <taxon>Bacteria</taxon>
        <taxon>Pseudomonadati</taxon>
        <taxon>Bacteroidota</taxon>
        <taxon>Bacteroidia</taxon>
        <taxon>Bacteroidales</taxon>
        <taxon>Bacteroidaceae</taxon>
        <taxon>Bacteroides</taxon>
    </lineage>
</organism>
<reference evidence="1 2" key="1">
    <citation type="submission" date="2014-02" db="EMBL/GenBank/DDBJ databases">
        <authorList>
            <person name="Sears C."/>
            <person name="Carroll K."/>
            <person name="Sack B.R."/>
            <person name="Qadri F."/>
            <person name="Myers L.L."/>
            <person name="Chung G.-T."/>
            <person name="Escheverria P."/>
            <person name="Fraser C.M."/>
            <person name="Sadzewicz L."/>
            <person name="Shefchek K.A."/>
            <person name="Tallon L."/>
            <person name="Das S.P."/>
            <person name="Daugherty S."/>
            <person name="Mongodin E.F."/>
        </authorList>
    </citation>
    <scope>NUCLEOTIDE SEQUENCE [LARGE SCALE GENOMIC DNA]</scope>
    <source>
        <strain evidence="1 2">1007-1-F #10</strain>
    </source>
</reference>